<feature type="compositionally biased region" description="Low complexity" evidence="8">
    <location>
        <begin position="28"/>
        <end position="43"/>
    </location>
</feature>
<dbReference type="OrthoDB" id="9946389at2759"/>
<reference evidence="10" key="1">
    <citation type="submission" date="2025-08" db="UniProtKB">
        <authorList>
            <consortium name="Ensembl"/>
        </authorList>
    </citation>
    <scope>IDENTIFICATION</scope>
</reference>
<dbReference type="InterPro" id="IPR027806">
    <property type="entry name" value="HARBI1_dom"/>
</dbReference>
<dbReference type="InterPro" id="IPR045249">
    <property type="entry name" value="HARBI1-like"/>
</dbReference>
<evidence type="ECO:0000256" key="5">
    <source>
        <dbReference type="ARBA" id="ARBA00022723"/>
    </source>
</evidence>
<comment type="cofactor">
    <cofactor evidence="1">
        <name>a divalent metal cation</name>
        <dbReference type="ChEBI" id="CHEBI:60240"/>
    </cofactor>
</comment>
<dbReference type="AlphaFoldDB" id="A0A8B9KLW0"/>
<evidence type="ECO:0000256" key="1">
    <source>
        <dbReference type="ARBA" id="ARBA00001968"/>
    </source>
</evidence>
<dbReference type="PANTHER" id="PTHR22930">
    <property type="match status" value="1"/>
</dbReference>
<dbReference type="GO" id="GO:0005634">
    <property type="term" value="C:nucleus"/>
    <property type="evidence" value="ECO:0007669"/>
    <property type="project" value="UniProtKB-SubCell"/>
</dbReference>
<dbReference type="GO" id="GO:0004518">
    <property type="term" value="F:nuclease activity"/>
    <property type="evidence" value="ECO:0007669"/>
    <property type="project" value="UniProtKB-KW"/>
</dbReference>
<dbReference type="Proteomes" id="UP000694621">
    <property type="component" value="Unplaced"/>
</dbReference>
<evidence type="ECO:0000259" key="9">
    <source>
        <dbReference type="Pfam" id="PF13359"/>
    </source>
</evidence>
<evidence type="ECO:0000313" key="10">
    <source>
        <dbReference type="Ensembl" id="ENSAMXP00005037059.1"/>
    </source>
</evidence>
<dbReference type="Pfam" id="PF13359">
    <property type="entry name" value="DDE_Tnp_4"/>
    <property type="match status" value="1"/>
</dbReference>
<feature type="region of interest" description="Disordered" evidence="8">
    <location>
        <begin position="24"/>
        <end position="47"/>
    </location>
</feature>
<evidence type="ECO:0000256" key="6">
    <source>
        <dbReference type="ARBA" id="ARBA00022801"/>
    </source>
</evidence>
<feature type="domain" description="DDE Tnp4" evidence="9">
    <location>
        <begin position="175"/>
        <end position="332"/>
    </location>
</feature>
<evidence type="ECO:0000256" key="2">
    <source>
        <dbReference type="ARBA" id="ARBA00004123"/>
    </source>
</evidence>
<dbReference type="KEGG" id="amex:103047134"/>
<keyword evidence="4" id="KW-0540">Nuclease</keyword>
<organism evidence="10 11">
    <name type="scientific">Astyanax mexicanus</name>
    <name type="common">Blind cave fish</name>
    <name type="synonym">Astyanax fasciatus mexicanus</name>
    <dbReference type="NCBI Taxonomy" id="7994"/>
    <lineage>
        <taxon>Eukaryota</taxon>
        <taxon>Metazoa</taxon>
        <taxon>Chordata</taxon>
        <taxon>Craniata</taxon>
        <taxon>Vertebrata</taxon>
        <taxon>Euteleostomi</taxon>
        <taxon>Actinopterygii</taxon>
        <taxon>Neopterygii</taxon>
        <taxon>Teleostei</taxon>
        <taxon>Ostariophysi</taxon>
        <taxon>Characiformes</taxon>
        <taxon>Characoidei</taxon>
        <taxon>Acestrorhamphidae</taxon>
        <taxon>Acestrorhamphinae</taxon>
        <taxon>Astyanax</taxon>
    </lineage>
</organism>
<dbReference type="GO" id="GO:0046872">
    <property type="term" value="F:metal ion binding"/>
    <property type="evidence" value="ECO:0007669"/>
    <property type="project" value="UniProtKB-KW"/>
</dbReference>
<dbReference type="GO" id="GO:0016787">
    <property type="term" value="F:hydrolase activity"/>
    <property type="evidence" value="ECO:0007669"/>
    <property type="project" value="UniProtKB-KW"/>
</dbReference>
<accession>A0A8B9KLW0</accession>
<comment type="similarity">
    <text evidence="3">Belongs to the HARBI1 family.</text>
</comment>
<keyword evidence="7" id="KW-0539">Nucleus</keyword>
<dbReference type="PANTHER" id="PTHR22930:SF252">
    <property type="entry name" value="NUCLEASE HARBI1-RELATED"/>
    <property type="match status" value="1"/>
</dbReference>
<proteinExistence type="inferred from homology"/>
<name>A0A8B9KLW0_ASTMX</name>
<dbReference type="Ensembl" id="ENSAMXT00005040394.1">
    <property type="protein sequence ID" value="ENSAMXP00005037059.1"/>
    <property type="gene ID" value="ENSAMXG00005017666.1"/>
</dbReference>
<sequence length="384" mass="42205">MSFGGAVWLAVQEDLYRGFSSGYDHKNSSSSRSNISSSSNSSSTEESRGILGRMDDYFLSQCFHSSRACLAFLIDYVTSRLQKDVFRPVSDSASVEAMILATLHFCSHGFLPKKITDLLGLDQLAAAEGVNLISKVLADMSHSFITFPGSYDDRMGVAQGFKNISGIPNVVGVLGCLHVRVTPPPTTTTTTESLYLNPLGYNSVMMQIISDVDGNLLSVEQCCPGGTLEKTVWEKSNIYQEFINFQHGQTWLVGGKGLPQSRHMLTPVQRTQSKTSAAERFNAAHSALLSSNQHVIGCLKTRFQCLHGLGAVQANKLETFSRIITACCVLHNIYKKFSVPLPREPVLEPLPPVQVRKEGEEKSFCYMGETQEDMIEMCFGNDGD</sequence>
<evidence type="ECO:0000256" key="8">
    <source>
        <dbReference type="SAM" id="MobiDB-lite"/>
    </source>
</evidence>
<keyword evidence="6" id="KW-0378">Hydrolase</keyword>
<evidence type="ECO:0000313" key="11">
    <source>
        <dbReference type="Proteomes" id="UP000694621"/>
    </source>
</evidence>
<comment type="subcellular location">
    <subcellularLocation>
        <location evidence="2">Nucleus</location>
    </subcellularLocation>
</comment>
<evidence type="ECO:0000256" key="3">
    <source>
        <dbReference type="ARBA" id="ARBA00006958"/>
    </source>
</evidence>
<evidence type="ECO:0000256" key="7">
    <source>
        <dbReference type="ARBA" id="ARBA00023242"/>
    </source>
</evidence>
<evidence type="ECO:0000256" key="4">
    <source>
        <dbReference type="ARBA" id="ARBA00022722"/>
    </source>
</evidence>
<keyword evidence="5" id="KW-0479">Metal-binding</keyword>
<protein>
    <submittedName>
        <fullName evidence="10">Putative nuclease HARBI1</fullName>
    </submittedName>
</protein>
<dbReference type="GeneID" id="103047134"/>